<dbReference type="Pfam" id="PF16043">
    <property type="entry name" value="DUF4795"/>
    <property type="match status" value="1"/>
</dbReference>
<organism evidence="3 4">
    <name type="scientific">Arctia plantaginis</name>
    <name type="common">Wood tiger moth</name>
    <name type="synonym">Phalaena plantaginis</name>
    <dbReference type="NCBI Taxonomy" id="874455"/>
    <lineage>
        <taxon>Eukaryota</taxon>
        <taxon>Metazoa</taxon>
        <taxon>Ecdysozoa</taxon>
        <taxon>Arthropoda</taxon>
        <taxon>Hexapoda</taxon>
        <taxon>Insecta</taxon>
        <taxon>Pterygota</taxon>
        <taxon>Neoptera</taxon>
        <taxon>Endopterygota</taxon>
        <taxon>Lepidoptera</taxon>
        <taxon>Glossata</taxon>
        <taxon>Ditrysia</taxon>
        <taxon>Noctuoidea</taxon>
        <taxon>Erebidae</taxon>
        <taxon>Arctiinae</taxon>
        <taxon>Arctia</taxon>
    </lineage>
</organism>
<evidence type="ECO:0000259" key="2">
    <source>
        <dbReference type="Pfam" id="PF16043"/>
    </source>
</evidence>
<dbReference type="Proteomes" id="UP000494106">
    <property type="component" value="Unassembled WGS sequence"/>
</dbReference>
<dbReference type="AlphaFoldDB" id="A0A8S1A336"/>
<protein>
    <recommendedName>
        <fullName evidence="2">DUF4795 domain-containing protein</fullName>
    </recommendedName>
</protein>
<feature type="compositionally biased region" description="Basic and acidic residues" evidence="1">
    <location>
        <begin position="103"/>
        <end position="131"/>
    </location>
</feature>
<reference evidence="3 4" key="1">
    <citation type="submission" date="2020-04" db="EMBL/GenBank/DDBJ databases">
        <authorList>
            <person name="Wallbank WR R."/>
            <person name="Pardo Diaz C."/>
            <person name="Kozak K."/>
            <person name="Martin S."/>
            <person name="Jiggins C."/>
            <person name="Moest M."/>
            <person name="Warren A I."/>
            <person name="Byers J.R.P. K."/>
            <person name="Montejo-Kovacevich G."/>
            <person name="Yen C E."/>
        </authorList>
    </citation>
    <scope>NUCLEOTIDE SEQUENCE [LARGE SCALE GENOMIC DNA]</scope>
</reference>
<feature type="region of interest" description="Disordered" evidence="1">
    <location>
        <begin position="90"/>
        <end position="172"/>
    </location>
</feature>
<evidence type="ECO:0000256" key="1">
    <source>
        <dbReference type="SAM" id="MobiDB-lite"/>
    </source>
</evidence>
<feature type="compositionally biased region" description="Acidic residues" evidence="1">
    <location>
        <begin position="90"/>
        <end position="102"/>
    </location>
</feature>
<dbReference type="InterPro" id="IPR032013">
    <property type="entry name" value="DUF4795"/>
</dbReference>
<dbReference type="OrthoDB" id="7489536at2759"/>
<accession>A0A8S1A336</accession>
<name>A0A8S1A336_ARCPL</name>
<comment type="caution">
    <text evidence="3">The sequence shown here is derived from an EMBL/GenBank/DDBJ whole genome shotgun (WGS) entry which is preliminary data.</text>
</comment>
<keyword evidence="4" id="KW-1185">Reference proteome</keyword>
<feature type="compositionally biased region" description="Polar residues" evidence="1">
    <location>
        <begin position="153"/>
        <end position="162"/>
    </location>
</feature>
<evidence type="ECO:0000313" key="4">
    <source>
        <dbReference type="Proteomes" id="UP000494106"/>
    </source>
</evidence>
<evidence type="ECO:0000313" key="3">
    <source>
        <dbReference type="EMBL" id="CAB3240665.1"/>
    </source>
</evidence>
<gene>
    <name evidence="3" type="ORF">APLA_LOCUS8328</name>
</gene>
<sequence length="713" mass="79166">MKGTDKKFRKTVDEPTMSDATLLLKVEDFIAVAFGKLASNTVNFTMLRHILYILATQMRLLEQDVEIRFSEEDDILMKLKELYGIKDEEEGNVEVEEEEREEELDKRRLSLKGDKQAKEEKNGKTKDKKGSSDLLKPVASQDKPEPIRISIDTPATTASQGQVDAEEEKAEGSVTRIGSIEVVTPAKFQTLQNLVEELLNRMGDAPLPTMPSNEDLLAELAKGTASLTDTMEAMQVSERVETAEKVITKMAEVLTLLALSGALPPEVAETIAMIQEDMQKLALGADPESLGEALEAPSQPIEGISTASALAESEPEKVTHPELQDVLDATREELMQNLTILVAKAELNNERTHESAQEIEDNMEIAKSLNGRISNLQSMTDKEHELLDGFDVEMLAQVEAFNGHISKLRDELTDGIIQLDSINNNAEALALASLGVGYENLMVGLEQATNSHGGLVMAQKQLTDELKFLVSAVDLMKEEKADRDEVADGLKDKANVSRLRGLVKQTTFEETRHNLDNIMTDSHDKFSKQEQGWMNALKELNEVIKKKASIMDILSLRETAMQSLNENYEFLRRLEALLGDPQIAILTRKLSRNAYCGPCVTPALMDIYDKRSGAPPKLPALLRHKEVEETGPDNEVRKPDDTGKHICKRFVGGSHTLLTERGSHEHTSVTPDNAVPTKQYTGYGIDGRLYLMEEELEPCVECSKLPSVKFEDV</sequence>
<dbReference type="EMBL" id="CADEBC010000506">
    <property type="protein sequence ID" value="CAB3240665.1"/>
    <property type="molecule type" value="Genomic_DNA"/>
</dbReference>
<proteinExistence type="predicted"/>
<feature type="domain" description="DUF4795" evidence="2">
    <location>
        <begin position="440"/>
        <end position="627"/>
    </location>
</feature>